<keyword evidence="2" id="KW-0378">Hydrolase</keyword>
<comment type="similarity">
    <text evidence="1 4">Belongs to the glycosyl hydrolase 1 family.</text>
</comment>
<feature type="signal peptide" evidence="5">
    <location>
        <begin position="1"/>
        <end position="24"/>
    </location>
</feature>
<dbReference type="InterPro" id="IPR001360">
    <property type="entry name" value="Glyco_hydro_1"/>
</dbReference>
<evidence type="ECO:0000256" key="4">
    <source>
        <dbReference type="RuleBase" id="RU003690"/>
    </source>
</evidence>
<protein>
    <submittedName>
        <fullName evidence="6">Family 1 glycosylhydrolase</fullName>
    </submittedName>
</protein>
<dbReference type="PANTHER" id="PTHR10353:SF209">
    <property type="entry name" value="GALACTOLIPID GALACTOSYLTRANSFERASE SFR2, CHLOROPLASTIC"/>
    <property type="match status" value="1"/>
</dbReference>
<reference evidence="7" key="1">
    <citation type="journal article" date="2019" name="Int. J. Syst. Evol. Microbiol.">
        <title>The Global Catalogue of Microorganisms (GCM) 10K type strain sequencing project: providing services to taxonomists for standard genome sequencing and annotation.</title>
        <authorList>
            <consortium name="The Broad Institute Genomics Platform"/>
            <consortium name="The Broad Institute Genome Sequencing Center for Infectious Disease"/>
            <person name="Wu L."/>
            <person name="Ma J."/>
        </authorList>
    </citation>
    <scope>NUCLEOTIDE SEQUENCE [LARGE SCALE GENOMIC DNA]</scope>
    <source>
        <strain evidence="7">CCUG 54520</strain>
    </source>
</reference>
<dbReference type="Gene3D" id="3.20.20.80">
    <property type="entry name" value="Glycosidases"/>
    <property type="match status" value="2"/>
</dbReference>
<dbReference type="Proteomes" id="UP001595914">
    <property type="component" value="Unassembled WGS sequence"/>
</dbReference>
<name>A0ABV9FUD8_9NOCA</name>
<evidence type="ECO:0000256" key="1">
    <source>
        <dbReference type="ARBA" id="ARBA00010838"/>
    </source>
</evidence>
<sequence>MVRTLAIVLAVAAAPLIAAAPAQASPTDLGADFEWGVATSGFQAEGPPPDSNWARYAASGKTKDPYGAGPDFRHRYAEDIANAAALGVEVFRFSVEWARVEPAPGVWDETEFAYYDDVVRQIRAHGMRPMITLDHFVYPGWVADRGGWSDERTVDAWLANAERVVGRYAGDGVDWITFNEATVFLQKELTFGGLTLADAPQMLDRLVRAHRAAYDLIHRVDPAARVSSNVAYIPAAMGALDGMFADRVRDKLDFVGIDYYYGVSLDNVTAANAITDAFFDIRPQPDGIYHAAMYYARKYPELPIYIVENGMPTDDGAPRPDGYTRSDHLRDHVYWLGRAQSDGAKVIGYNYWSITDNYEWGSYRPRFGLYTVDVLTDPTLARRPTAAVDTYREIVAANGLPADYRPVARQSVCSLADLPRSCLTPPSVPGVSGTGSASSTGSR</sequence>
<feature type="chain" id="PRO_5045809889" evidence="5">
    <location>
        <begin position="25"/>
        <end position="443"/>
    </location>
</feature>
<proteinExistence type="inferred from homology"/>
<dbReference type="InterPro" id="IPR017853">
    <property type="entry name" value="GH"/>
</dbReference>
<dbReference type="SUPFAM" id="SSF51445">
    <property type="entry name" value="(Trans)glycosidases"/>
    <property type="match status" value="1"/>
</dbReference>
<comment type="caution">
    <text evidence="6">The sequence shown here is derived from an EMBL/GenBank/DDBJ whole genome shotgun (WGS) entry which is preliminary data.</text>
</comment>
<evidence type="ECO:0000256" key="5">
    <source>
        <dbReference type="SAM" id="SignalP"/>
    </source>
</evidence>
<evidence type="ECO:0000256" key="3">
    <source>
        <dbReference type="ARBA" id="ARBA00023295"/>
    </source>
</evidence>
<evidence type="ECO:0000256" key="2">
    <source>
        <dbReference type="ARBA" id="ARBA00022801"/>
    </source>
</evidence>
<dbReference type="EMBL" id="JBHSFO010000010">
    <property type="protein sequence ID" value="MFC4605397.1"/>
    <property type="molecule type" value="Genomic_DNA"/>
</dbReference>
<dbReference type="Pfam" id="PF00232">
    <property type="entry name" value="Glyco_hydro_1"/>
    <property type="match status" value="2"/>
</dbReference>
<keyword evidence="5" id="KW-0732">Signal</keyword>
<evidence type="ECO:0000313" key="6">
    <source>
        <dbReference type="EMBL" id="MFC4605397.1"/>
    </source>
</evidence>
<organism evidence="6 7">
    <name type="scientific">Rhodococcus kronopolitis</name>
    <dbReference type="NCBI Taxonomy" id="1460226"/>
    <lineage>
        <taxon>Bacteria</taxon>
        <taxon>Bacillati</taxon>
        <taxon>Actinomycetota</taxon>
        <taxon>Actinomycetes</taxon>
        <taxon>Mycobacteriales</taxon>
        <taxon>Nocardiaceae</taxon>
        <taxon>Rhodococcus</taxon>
    </lineage>
</organism>
<dbReference type="PRINTS" id="PR00131">
    <property type="entry name" value="GLHYDRLASE1"/>
</dbReference>
<gene>
    <name evidence="6" type="ORF">ACFO6S_16985</name>
</gene>
<evidence type="ECO:0000313" key="7">
    <source>
        <dbReference type="Proteomes" id="UP001595914"/>
    </source>
</evidence>
<keyword evidence="7" id="KW-1185">Reference proteome</keyword>
<dbReference type="RefSeq" id="WP_378418958.1">
    <property type="nucleotide sequence ID" value="NZ_JBHSFO010000010.1"/>
</dbReference>
<accession>A0ABV9FUD8</accession>
<dbReference type="PANTHER" id="PTHR10353">
    <property type="entry name" value="GLYCOSYL HYDROLASE"/>
    <property type="match status" value="1"/>
</dbReference>
<keyword evidence="3" id="KW-0326">Glycosidase</keyword>